<dbReference type="EMBL" id="BQNB010015986">
    <property type="protein sequence ID" value="GJT46453.1"/>
    <property type="molecule type" value="Genomic_DNA"/>
</dbReference>
<keyword evidence="3" id="KW-1185">Reference proteome</keyword>
<dbReference type="InterPro" id="IPR054722">
    <property type="entry name" value="PolX-like_BBD"/>
</dbReference>
<name>A0ABQ5E6F4_9ASTR</name>
<protein>
    <recommendedName>
        <fullName evidence="1">Retrovirus-related Pol polyprotein from transposon TNT 1-94-like beta-barrel domain-containing protein</fullName>
    </recommendedName>
</protein>
<reference evidence="2" key="2">
    <citation type="submission" date="2022-01" db="EMBL/GenBank/DDBJ databases">
        <authorList>
            <person name="Yamashiro T."/>
            <person name="Shiraishi A."/>
            <person name="Satake H."/>
            <person name="Nakayama K."/>
        </authorList>
    </citation>
    <scope>NUCLEOTIDE SEQUENCE</scope>
</reference>
<feature type="domain" description="Retrovirus-related Pol polyprotein from transposon TNT 1-94-like beta-barrel" evidence="1">
    <location>
        <begin position="266"/>
        <end position="330"/>
    </location>
</feature>
<sequence>MEDKLHFVEEPVEIMDREVKQLRQSRVPIVKVRWNSRRGPEFTWEHKINSRRNITPFHQDRTVVSRKCLCFADKMAFSAFLEFPIMRPLRMVFDEAVGFTIVNFLSPQRHGHLNNDTAMYAIFIYCNSLCRASLTCELRKANTFCDAAFVCIITGKISTRTRALMTVMLANKLQVDESSKMANELLRKIFYQVNYKFKGGLLGIKVFYKVYTARAQLNSNVKRFLFTTPVAAKSKNLGTTSVVAKSRLSVANILKATNKVIQLVLWIVDSGCSKHMTGNLQLLRNFFEKFIETVRFRNDHFAAITGYGDYVQGNLTICHVYYVEGLRHNL</sequence>
<comment type="caution">
    <text evidence="2">The sequence shown here is derived from an EMBL/GenBank/DDBJ whole genome shotgun (WGS) entry which is preliminary data.</text>
</comment>
<evidence type="ECO:0000313" key="2">
    <source>
        <dbReference type="EMBL" id="GJT46453.1"/>
    </source>
</evidence>
<evidence type="ECO:0000313" key="3">
    <source>
        <dbReference type="Proteomes" id="UP001151760"/>
    </source>
</evidence>
<proteinExistence type="predicted"/>
<dbReference type="Pfam" id="PF22936">
    <property type="entry name" value="Pol_BBD"/>
    <property type="match status" value="1"/>
</dbReference>
<gene>
    <name evidence="2" type="ORF">Tco_0955168</name>
</gene>
<accession>A0ABQ5E6F4</accession>
<evidence type="ECO:0000259" key="1">
    <source>
        <dbReference type="Pfam" id="PF22936"/>
    </source>
</evidence>
<reference evidence="2" key="1">
    <citation type="journal article" date="2022" name="Int. J. Mol. Sci.">
        <title>Draft Genome of Tanacetum Coccineum: Genomic Comparison of Closely Related Tanacetum-Family Plants.</title>
        <authorList>
            <person name="Yamashiro T."/>
            <person name="Shiraishi A."/>
            <person name="Nakayama K."/>
            <person name="Satake H."/>
        </authorList>
    </citation>
    <scope>NUCLEOTIDE SEQUENCE</scope>
</reference>
<organism evidence="2 3">
    <name type="scientific">Tanacetum coccineum</name>
    <dbReference type="NCBI Taxonomy" id="301880"/>
    <lineage>
        <taxon>Eukaryota</taxon>
        <taxon>Viridiplantae</taxon>
        <taxon>Streptophyta</taxon>
        <taxon>Embryophyta</taxon>
        <taxon>Tracheophyta</taxon>
        <taxon>Spermatophyta</taxon>
        <taxon>Magnoliopsida</taxon>
        <taxon>eudicotyledons</taxon>
        <taxon>Gunneridae</taxon>
        <taxon>Pentapetalae</taxon>
        <taxon>asterids</taxon>
        <taxon>campanulids</taxon>
        <taxon>Asterales</taxon>
        <taxon>Asteraceae</taxon>
        <taxon>Asteroideae</taxon>
        <taxon>Anthemideae</taxon>
        <taxon>Anthemidinae</taxon>
        <taxon>Tanacetum</taxon>
    </lineage>
</organism>
<dbReference type="Proteomes" id="UP001151760">
    <property type="component" value="Unassembled WGS sequence"/>
</dbReference>